<reference evidence="4" key="1">
    <citation type="submission" date="2023-07" db="EMBL/GenBank/DDBJ databases">
        <title>30 novel species of actinomycetes from the DSMZ collection.</title>
        <authorList>
            <person name="Nouioui I."/>
        </authorList>
    </citation>
    <scope>NUCLEOTIDE SEQUENCE [LARGE SCALE GENOMIC DNA]</scope>
    <source>
        <strain evidence="4">DSM 45834</strain>
    </source>
</reference>
<keyword evidence="3" id="KW-0808">Transferase</keyword>
<evidence type="ECO:0000313" key="4">
    <source>
        <dbReference type="Proteomes" id="UP001183202"/>
    </source>
</evidence>
<dbReference type="Pfam" id="PF17668">
    <property type="entry name" value="Acetyltransf_17"/>
    <property type="match status" value="1"/>
</dbReference>
<keyword evidence="4" id="KW-1185">Reference proteome</keyword>
<dbReference type="PANTHER" id="PTHR37817">
    <property type="entry name" value="N-ACETYLTRANSFERASE EIS"/>
    <property type="match status" value="1"/>
</dbReference>
<dbReference type="RefSeq" id="WP_311556564.1">
    <property type="nucleotide sequence ID" value="NZ_JAVREJ010000008.1"/>
</dbReference>
<dbReference type="SUPFAM" id="SSF55729">
    <property type="entry name" value="Acyl-CoA N-acyltransferases (Nat)"/>
    <property type="match status" value="1"/>
</dbReference>
<dbReference type="Gene3D" id="3.40.630.30">
    <property type="match status" value="2"/>
</dbReference>
<evidence type="ECO:0000313" key="3">
    <source>
        <dbReference type="EMBL" id="MDT0350536.1"/>
    </source>
</evidence>
<dbReference type="Pfam" id="PF13527">
    <property type="entry name" value="Acetyltransf_9"/>
    <property type="match status" value="1"/>
</dbReference>
<dbReference type="EMBL" id="JAVREJ010000008">
    <property type="protein sequence ID" value="MDT0350536.1"/>
    <property type="molecule type" value="Genomic_DNA"/>
</dbReference>
<dbReference type="Gene3D" id="3.30.1050.10">
    <property type="entry name" value="SCP2 sterol-binding domain"/>
    <property type="match status" value="1"/>
</dbReference>
<dbReference type="InterPro" id="IPR000182">
    <property type="entry name" value="GNAT_dom"/>
</dbReference>
<name>A0ABU2N9Y0_9PSEU</name>
<feature type="domain" description="N-acetyltransferase" evidence="2">
    <location>
        <begin position="5"/>
        <end position="149"/>
    </location>
</feature>
<dbReference type="InterPro" id="IPR041380">
    <property type="entry name" value="Acetyltransf_17"/>
</dbReference>
<protein>
    <submittedName>
        <fullName evidence="3">GNAT family N-acetyltransferase</fullName>
        <ecNumber evidence="3">2.3.1.-</ecNumber>
    </submittedName>
</protein>
<accession>A0ABU2N9Y0</accession>
<dbReference type="InterPro" id="IPR036527">
    <property type="entry name" value="SCP2_sterol-bd_dom_sf"/>
</dbReference>
<dbReference type="GO" id="GO:0016746">
    <property type="term" value="F:acyltransferase activity"/>
    <property type="evidence" value="ECO:0007669"/>
    <property type="project" value="UniProtKB-KW"/>
</dbReference>
<dbReference type="Proteomes" id="UP001183202">
    <property type="component" value="Unassembled WGS sequence"/>
</dbReference>
<dbReference type="PANTHER" id="PTHR37817:SF1">
    <property type="entry name" value="N-ACETYLTRANSFERASE EIS"/>
    <property type="match status" value="1"/>
</dbReference>
<dbReference type="PROSITE" id="PS51186">
    <property type="entry name" value="GNAT"/>
    <property type="match status" value="1"/>
</dbReference>
<feature type="region of interest" description="Disordered" evidence="1">
    <location>
        <begin position="179"/>
        <end position="199"/>
    </location>
</feature>
<gene>
    <name evidence="3" type="ORF">RM445_13475</name>
</gene>
<evidence type="ECO:0000259" key="2">
    <source>
        <dbReference type="PROSITE" id="PS51186"/>
    </source>
</evidence>
<dbReference type="InterPro" id="IPR016181">
    <property type="entry name" value="Acyl_CoA_acyltransferase"/>
</dbReference>
<proteinExistence type="predicted"/>
<comment type="caution">
    <text evidence="3">The sequence shown here is derived from an EMBL/GenBank/DDBJ whole genome shotgun (WGS) entry which is preliminary data.</text>
</comment>
<sequence length="395" mass="41723">MPPAPEIRSLTPDDADAVADLDTEAFGYPAPTGPAAEQWPTVGSRAWGVLRGRDLVAAAEVRELASWFGGTAVPTAGIAAVAVRPEHRGTRLLVPLFRQMLADARARGEVISTLFPTAPGIYRPLGYEIVGELADVEVPVASLARIPAPEGIVLRRADPDDEPDVVVRRAVYDRWAAAQNGPLTRQGPQQRPLGREAPDDWDTVTLAFDTAGEPVGYAAWRRTDGYQGGTATVTVHEFIALTGAAAAALWRLFGGFESVAGTVALRTSGGDATRLVLPAAPWRPMRQWPYGLRLLDVVGAFRARGAAPIDATLPFRVIGDGLDGTYRLTASGGTLSCEPAAADGPAFTGRGLALAYAGVQSCANLRFVGLLSGPDTDDARWDALLGGGFAIRNYF</sequence>
<organism evidence="3 4">
    <name type="scientific">Pseudonocardia charpentierae</name>
    <dbReference type="NCBI Taxonomy" id="3075545"/>
    <lineage>
        <taxon>Bacteria</taxon>
        <taxon>Bacillati</taxon>
        <taxon>Actinomycetota</taxon>
        <taxon>Actinomycetes</taxon>
        <taxon>Pseudonocardiales</taxon>
        <taxon>Pseudonocardiaceae</taxon>
        <taxon>Pseudonocardia</taxon>
    </lineage>
</organism>
<keyword evidence="3" id="KW-0012">Acyltransferase</keyword>
<dbReference type="SUPFAM" id="SSF55718">
    <property type="entry name" value="SCP-like"/>
    <property type="match status" value="1"/>
</dbReference>
<evidence type="ECO:0000256" key="1">
    <source>
        <dbReference type="SAM" id="MobiDB-lite"/>
    </source>
</evidence>
<dbReference type="EC" id="2.3.1.-" evidence="3"/>
<dbReference type="InterPro" id="IPR051554">
    <property type="entry name" value="Acetyltransferase_Eis"/>
</dbReference>